<proteinExistence type="predicted"/>
<gene>
    <name evidence="2" type="ORF">MOTC310_09385</name>
</gene>
<organism evidence="2 3">
    <name type="scientific">Methylobacterium oryzae</name>
    <dbReference type="NCBI Taxonomy" id="334852"/>
    <lineage>
        <taxon>Bacteria</taxon>
        <taxon>Pseudomonadati</taxon>
        <taxon>Pseudomonadota</taxon>
        <taxon>Alphaproteobacteria</taxon>
        <taxon>Hyphomicrobiales</taxon>
        <taxon>Methylobacteriaceae</taxon>
        <taxon>Methylobacterium</taxon>
    </lineage>
</organism>
<accession>A0ABU7TLG4</accession>
<comment type="caution">
    <text evidence="2">The sequence shown here is derived from an EMBL/GenBank/DDBJ whole genome shotgun (WGS) entry which is preliminary data.</text>
</comment>
<dbReference type="EMBL" id="MLCA01000002">
    <property type="protein sequence ID" value="MEE7490675.1"/>
    <property type="molecule type" value="Genomic_DNA"/>
</dbReference>
<feature type="domain" description="TY-Chap N-terminal" evidence="1">
    <location>
        <begin position="31"/>
        <end position="148"/>
    </location>
</feature>
<evidence type="ECO:0000259" key="1">
    <source>
        <dbReference type="Pfam" id="PF22552"/>
    </source>
</evidence>
<evidence type="ECO:0000313" key="2">
    <source>
        <dbReference type="EMBL" id="MEE7490675.1"/>
    </source>
</evidence>
<dbReference type="InterPro" id="IPR054344">
    <property type="entry name" value="TY-Chap_N"/>
</dbReference>
<evidence type="ECO:0000313" key="3">
    <source>
        <dbReference type="Proteomes" id="UP001355206"/>
    </source>
</evidence>
<name>A0ABU7TLG4_9HYPH</name>
<dbReference type="Proteomes" id="UP001355206">
    <property type="component" value="Unassembled WGS sequence"/>
</dbReference>
<protein>
    <recommendedName>
        <fullName evidence="1">TY-Chap N-terminal domain-containing protein</fullName>
    </recommendedName>
</protein>
<sequence>MLVLATTSALAAPEAAGDPGTRAPFIREHRCAIAERLDAIHRRGPVDVSRDRFVVVAPRGQTQRYVQCIFQDRDTRMLCEAASGAYGPPGRRRLRLDAAARQALAALGYVQADPAENFARLVELGTPPDMGIAADLMLAALHDAYGARPGTVLDIEAPHGGTPGRGCGAPES</sequence>
<reference evidence="2 3" key="1">
    <citation type="journal article" date="2012" name="Genet. Mol. Biol.">
        <title>Analysis of 16S rRNA and mxaF genes revealing insights into Methylobacterium niche-specific plant association.</title>
        <authorList>
            <person name="Dourado M.N."/>
            <person name="Andreote F.D."/>
            <person name="Dini-Andreote F."/>
            <person name="Conti R."/>
            <person name="Araujo J.M."/>
            <person name="Araujo W.L."/>
        </authorList>
    </citation>
    <scope>NUCLEOTIDE SEQUENCE [LARGE SCALE GENOMIC DNA]</scope>
    <source>
        <strain evidence="2 3">TC3-10</strain>
    </source>
</reference>
<keyword evidence="3" id="KW-1185">Reference proteome</keyword>
<dbReference type="Pfam" id="PF22552">
    <property type="entry name" value="TY-Chap3"/>
    <property type="match status" value="1"/>
</dbReference>